<dbReference type="SUPFAM" id="SSF52091">
    <property type="entry name" value="SpoIIaa-like"/>
    <property type="match status" value="1"/>
</dbReference>
<evidence type="ECO:0000259" key="2">
    <source>
        <dbReference type="PROSITE" id="PS50801"/>
    </source>
</evidence>
<dbReference type="InterPro" id="IPR002645">
    <property type="entry name" value="STAS_dom"/>
</dbReference>
<dbReference type="AlphaFoldDB" id="A0AA35S4Z4"/>
<keyword evidence="4" id="KW-1185">Reference proteome</keyword>
<comment type="caution">
    <text evidence="3">The sequence shown here is derived from an EMBL/GenBank/DDBJ whole genome shotgun (WGS) entry which is preliminary data.</text>
</comment>
<gene>
    <name evidence="3" type="ORF">GBAR_LOCUS13286</name>
</gene>
<evidence type="ECO:0000313" key="4">
    <source>
        <dbReference type="Proteomes" id="UP001174909"/>
    </source>
</evidence>
<reference evidence="3" key="1">
    <citation type="submission" date="2023-03" db="EMBL/GenBank/DDBJ databases">
        <authorList>
            <person name="Steffen K."/>
            <person name="Cardenas P."/>
        </authorList>
    </citation>
    <scope>NUCLEOTIDE SEQUENCE</scope>
</reference>
<comment type="similarity">
    <text evidence="1">Belongs to the anti-sigma-factor antagonist family.</text>
</comment>
<dbReference type="EMBL" id="CASHTH010001969">
    <property type="protein sequence ID" value="CAI8022642.1"/>
    <property type="molecule type" value="Genomic_DNA"/>
</dbReference>
<name>A0AA35S4Z4_GEOBA</name>
<feature type="domain" description="STAS" evidence="2">
    <location>
        <begin position="1"/>
        <end position="108"/>
    </location>
</feature>
<dbReference type="InterPro" id="IPR003658">
    <property type="entry name" value="Anti-sigma_ant"/>
</dbReference>
<dbReference type="Proteomes" id="UP001174909">
    <property type="component" value="Unassembled WGS sequence"/>
</dbReference>
<evidence type="ECO:0000313" key="3">
    <source>
        <dbReference type="EMBL" id="CAI8022642.1"/>
    </source>
</evidence>
<dbReference type="NCBIfam" id="TIGR00377">
    <property type="entry name" value="ant_ant_sig"/>
    <property type="match status" value="1"/>
</dbReference>
<dbReference type="InterPro" id="IPR036513">
    <property type="entry name" value="STAS_dom_sf"/>
</dbReference>
<dbReference type="PANTHER" id="PTHR33495">
    <property type="entry name" value="ANTI-SIGMA FACTOR ANTAGONIST TM_1081-RELATED-RELATED"/>
    <property type="match status" value="1"/>
</dbReference>
<evidence type="ECO:0000256" key="1">
    <source>
        <dbReference type="ARBA" id="ARBA00009013"/>
    </source>
</evidence>
<organism evidence="3 4">
    <name type="scientific">Geodia barretti</name>
    <name type="common">Barrett's horny sponge</name>
    <dbReference type="NCBI Taxonomy" id="519541"/>
    <lineage>
        <taxon>Eukaryota</taxon>
        <taxon>Metazoa</taxon>
        <taxon>Porifera</taxon>
        <taxon>Demospongiae</taxon>
        <taxon>Heteroscleromorpha</taxon>
        <taxon>Tetractinellida</taxon>
        <taxon>Astrophorina</taxon>
        <taxon>Geodiidae</taxon>
        <taxon>Geodia</taxon>
    </lineage>
</organism>
<protein>
    <submittedName>
        <fullName evidence="3">Anti-sigma-B factor antagonist</fullName>
    </submittedName>
</protein>
<dbReference type="CDD" id="cd07043">
    <property type="entry name" value="STAS_anti-anti-sigma_factors"/>
    <property type="match status" value="1"/>
</dbReference>
<dbReference type="Gene3D" id="3.30.750.24">
    <property type="entry name" value="STAS domain"/>
    <property type="match status" value="1"/>
</dbReference>
<dbReference type="Pfam" id="PF01740">
    <property type="entry name" value="STAS"/>
    <property type="match status" value="1"/>
</dbReference>
<accession>A0AA35S4Z4</accession>
<sequence length="108" mass="11444">MTVRDNADAKIIDVNEDLGSYAAADLRKTIDELINGASQKIIVNLSEVQHINSTAIGAMVGSAKRLRASGGDLKVYGLAENLKRTFDLVGASSVLEIYDSESSALAAF</sequence>
<dbReference type="PANTHER" id="PTHR33495:SF2">
    <property type="entry name" value="ANTI-SIGMA FACTOR ANTAGONIST TM_1081-RELATED"/>
    <property type="match status" value="1"/>
</dbReference>
<dbReference type="GO" id="GO:0043856">
    <property type="term" value="F:anti-sigma factor antagonist activity"/>
    <property type="evidence" value="ECO:0007669"/>
    <property type="project" value="InterPro"/>
</dbReference>
<proteinExistence type="inferred from homology"/>
<dbReference type="PROSITE" id="PS50801">
    <property type="entry name" value="STAS"/>
    <property type="match status" value="1"/>
</dbReference>